<dbReference type="EMBL" id="CP075866">
    <property type="protein sequence ID" value="QYS99969.1"/>
    <property type="molecule type" value="Genomic_DNA"/>
</dbReference>
<evidence type="ECO:0000313" key="1">
    <source>
        <dbReference type="EMBL" id="QYS99969.1"/>
    </source>
</evidence>
<accession>A0A8G0LFP9</accession>
<organism evidence="1 2">
    <name type="scientific">Trichoderma simmonsii</name>
    <dbReference type="NCBI Taxonomy" id="1491479"/>
    <lineage>
        <taxon>Eukaryota</taxon>
        <taxon>Fungi</taxon>
        <taxon>Dikarya</taxon>
        <taxon>Ascomycota</taxon>
        <taxon>Pezizomycotina</taxon>
        <taxon>Sordariomycetes</taxon>
        <taxon>Hypocreomycetidae</taxon>
        <taxon>Hypocreales</taxon>
        <taxon>Hypocreaceae</taxon>
        <taxon>Trichoderma</taxon>
    </lineage>
</organism>
<evidence type="ECO:0000313" key="2">
    <source>
        <dbReference type="Proteomes" id="UP000826661"/>
    </source>
</evidence>
<protein>
    <submittedName>
        <fullName evidence="1">Uncharacterized protein</fullName>
    </submittedName>
</protein>
<dbReference type="Proteomes" id="UP000826661">
    <property type="component" value="Chromosome III"/>
</dbReference>
<gene>
    <name evidence="1" type="ORF">H0G86_007085</name>
</gene>
<dbReference type="AlphaFoldDB" id="A0A8G0LFP9"/>
<reference evidence="1 2" key="1">
    <citation type="journal article" date="2021" name="BMC Genomics">
        <title>Telomere-to-telomere genome assembly of asparaginase-producing Trichoderma simmonsii.</title>
        <authorList>
            <person name="Chung D."/>
            <person name="Kwon Y.M."/>
            <person name="Yang Y."/>
        </authorList>
    </citation>
    <scope>NUCLEOTIDE SEQUENCE [LARGE SCALE GENOMIC DNA]</scope>
    <source>
        <strain evidence="1 2">GH-Sj1</strain>
    </source>
</reference>
<name>A0A8G0LFP9_9HYPO</name>
<proteinExistence type="predicted"/>
<keyword evidence="2" id="KW-1185">Reference proteome</keyword>
<sequence length="118" mass="13460">MLVSGFTGWDTVTRLDALSSAKRAPLRDFEAQRMQLLLVWTLNLYQVKQLQRRSRAWNAAWEEVVATQRHQFTLAEESFSRTATPGTIFYGPPVILQNRSEGPLSVEARDMETKCSSI</sequence>